<evidence type="ECO:0000256" key="1">
    <source>
        <dbReference type="SAM" id="MobiDB-lite"/>
    </source>
</evidence>
<dbReference type="SMART" id="SM00443">
    <property type="entry name" value="G_patch"/>
    <property type="match status" value="1"/>
</dbReference>
<dbReference type="InterPro" id="IPR000467">
    <property type="entry name" value="G_patch_dom"/>
</dbReference>
<gene>
    <name evidence="4" type="ORF">FSP39_011486</name>
</gene>
<dbReference type="SMART" id="SM00240">
    <property type="entry name" value="FHA"/>
    <property type="match status" value="1"/>
</dbReference>
<dbReference type="PANTHER" id="PTHR23106">
    <property type="entry name" value="ANGIOGENIC FACTOR WITH G PATCH AND FHA DOMAINS 1"/>
    <property type="match status" value="1"/>
</dbReference>
<sequence length="312" mass="34823">MVSDEDDNDCVITGSENTEYMDDTDQTQGYYDGIQQGEEIGSGSWPPCIRVIVTDSDCLDPGSLYIVTCDGAQIGREKDQGNTIIIPDLNVSKVHASISYQCDLQQYVITDHGSQNGTFLDETRISESKIESRAEKLSHGSTLQFSCTRFLLHIHNGTETCDECEPGQVQATMSKPAQKEAYTFLSKKEKIKQQRQNLKQIKKKYGLQNAPYVDNVAAIKNPTYQDKAEERRRTKGSDNPYIPDEAPASVNKPIAETNVGHKLLKKMGWSEGKSLGKDNEGIQQPGTMHEYLISTKCHDNLKSGYRKEAENV</sequence>
<evidence type="ECO:0000313" key="5">
    <source>
        <dbReference type="Proteomes" id="UP001186944"/>
    </source>
</evidence>
<dbReference type="Gene3D" id="2.60.200.20">
    <property type="match status" value="1"/>
</dbReference>
<dbReference type="CDD" id="cd22686">
    <property type="entry name" value="FHA_AGGF1"/>
    <property type="match status" value="1"/>
</dbReference>
<dbReference type="PROSITE" id="PS50174">
    <property type="entry name" value="G_PATCH"/>
    <property type="match status" value="1"/>
</dbReference>
<reference evidence="4" key="1">
    <citation type="submission" date="2019-08" db="EMBL/GenBank/DDBJ databases">
        <title>The improved chromosome-level genome for the pearl oyster Pinctada fucata martensii using PacBio sequencing and Hi-C.</title>
        <authorList>
            <person name="Zheng Z."/>
        </authorList>
    </citation>
    <scope>NUCLEOTIDE SEQUENCE</scope>
    <source>
        <strain evidence="4">ZZ-2019</strain>
        <tissue evidence="4">Adductor muscle</tissue>
    </source>
</reference>
<name>A0AA88YE42_PINIB</name>
<evidence type="ECO:0008006" key="6">
    <source>
        <dbReference type="Google" id="ProtNLM"/>
    </source>
</evidence>
<keyword evidence="5" id="KW-1185">Reference proteome</keyword>
<dbReference type="GO" id="GO:0003676">
    <property type="term" value="F:nucleic acid binding"/>
    <property type="evidence" value="ECO:0007669"/>
    <property type="project" value="InterPro"/>
</dbReference>
<protein>
    <recommendedName>
        <fullName evidence="6">Angiogenic factor with G patch and FHA domains 1</fullName>
    </recommendedName>
</protein>
<dbReference type="Proteomes" id="UP001186944">
    <property type="component" value="Unassembled WGS sequence"/>
</dbReference>
<dbReference type="InterPro" id="IPR000253">
    <property type="entry name" value="FHA_dom"/>
</dbReference>
<dbReference type="PROSITE" id="PS50006">
    <property type="entry name" value="FHA_DOMAIN"/>
    <property type="match status" value="1"/>
</dbReference>
<dbReference type="AlphaFoldDB" id="A0AA88YE42"/>
<proteinExistence type="predicted"/>
<dbReference type="InterPro" id="IPR053027">
    <property type="entry name" value="AGGF1"/>
</dbReference>
<evidence type="ECO:0000259" key="2">
    <source>
        <dbReference type="PROSITE" id="PS50006"/>
    </source>
</evidence>
<feature type="compositionally biased region" description="Basic and acidic residues" evidence="1">
    <location>
        <begin position="226"/>
        <end position="236"/>
    </location>
</feature>
<evidence type="ECO:0000259" key="3">
    <source>
        <dbReference type="PROSITE" id="PS50174"/>
    </source>
</evidence>
<dbReference type="SUPFAM" id="SSF49879">
    <property type="entry name" value="SMAD/FHA domain"/>
    <property type="match status" value="1"/>
</dbReference>
<feature type="domain" description="G-patch" evidence="3">
    <location>
        <begin position="256"/>
        <end position="285"/>
    </location>
</feature>
<dbReference type="InterPro" id="IPR008984">
    <property type="entry name" value="SMAD_FHA_dom_sf"/>
</dbReference>
<evidence type="ECO:0000313" key="4">
    <source>
        <dbReference type="EMBL" id="KAK3097623.1"/>
    </source>
</evidence>
<accession>A0AA88YE42</accession>
<feature type="domain" description="FHA" evidence="2">
    <location>
        <begin position="72"/>
        <end position="125"/>
    </location>
</feature>
<feature type="region of interest" description="Disordered" evidence="1">
    <location>
        <begin position="221"/>
        <end position="248"/>
    </location>
</feature>
<organism evidence="4 5">
    <name type="scientific">Pinctada imbricata</name>
    <name type="common">Atlantic pearl-oyster</name>
    <name type="synonym">Pinctada martensii</name>
    <dbReference type="NCBI Taxonomy" id="66713"/>
    <lineage>
        <taxon>Eukaryota</taxon>
        <taxon>Metazoa</taxon>
        <taxon>Spiralia</taxon>
        <taxon>Lophotrochozoa</taxon>
        <taxon>Mollusca</taxon>
        <taxon>Bivalvia</taxon>
        <taxon>Autobranchia</taxon>
        <taxon>Pteriomorphia</taxon>
        <taxon>Pterioida</taxon>
        <taxon>Pterioidea</taxon>
        <taxon>Pteriidae</taxon>
        <taxon>Pinctada</taxon>
    </lineage>
</organism>
<dbReference type="PANTHER" id="PTHR23106:SF24">
    <property type="entry name" value="ANGIOGENIC FACTOR WITH G PATCH AND FHA DOMAINS 1"/>
    <property type="match status" value="1"/>
</dbReference>
<dbReference type="EMBL" id="VSWD01000007">
    <property type="protein sequence ID" value="KAK3097623.1"/>
    <property type="molecule type" value="Genomic_DNA"/>
</dbReference>
<comment type="caution">
    <text evidence="4">The sequence shown here is derived from an EMBL/GenBank/DDBJ whole genome shotgun (WGS) entry which is preliminary data.</text>
</comment>
<dbReference type="Pfam" id="PF00498">
    <property type="entry name" value="FHA"/>
    <property type="match status" value="1"/>
</dbReference>
<dbReference type="Pfam" id="PF01585">
    <property type="entry name" value="G-patch"/>
    <property type="match status" value="1"/>
</dbReference>